<keyword evidence="1" id="KW-0694">RNA-binding</keyword>
<dbReference type="InterPro" id="IPR035979">
    <property type="entry name" value="RBD_domain_sf"/>
</dbReference>
<dbReference type="InterPro" id="IPR000504">
    <property type="entry name" value="RRM_dom"/>
</dbReference>
<evidence type="ECO:0000313" key="4">
    <source>
        <dbReference type="EMBL" id="TKS90515.1"/>
    </source>
</evidence>
<protein>
    <submittedName>
        <fullName evidence="4">CUGBP Elav-like family member 2</fullName>
    </submittedName>
</protein>
<dbReference type="FunFam" id="3.30.70.330:FF:000013">
    <property type="entry name" value="CUGBP Elav-like family member 1 isoform 2"/>
    <property type="match status" value="1"/>
</dbReference>
<feature type="compositionally biased region" description="Low complexity" evidence="2">
    <location>
        <begin position="132"/>
        <end position="149"/>
    </location>
</feature>
<proteinExistence type="predicted"/>
<name>A0A4U5VT93_COLLU</name>
<dbReference type="PROSITE" id="PS50102">
    <property type="entry name" value="RRM"/>
    <property type="match status" value="1"/>
</dbReference>
<feature type="domain" description="RRM" evidence="3">
    <location>
        <begin position="74"/>
        <end position="128"/>
    </location>
</feature>
<organism evidence="4 5">
    <name type="scientific">Collichthys lucidus</name>
    <name type="common">Big head croaker</name>
    <name type="synonym">Sciaena lucida</name>
    <dbReference type="NCBI Taxonomy" id="240159"/>
    <lineage>
        <taxon>Eukaryota</taxon>
        <taxon>Metazoa</taxon>
        <taxon>Chordata</taxon>
        <taxon>Craniata</taxon>
        <taxon>Vertebrata</taxon>
        <taxon>Euteleostomi</taxon>
        <taxon>Actinopterygii</taxon>
        <taxon>Neopterygii</taxon>
        <taxon>Teleostei</taxon>
        <taxon>Neoteleostei</taxon>
        <taxon>Acanthomorphata</taxon>
        <taxon>Eupercaria</taxon>
        <taxon>Sciaenidae</taxon>
        <taxon>Collichthys</taxon>
    </lineage>
</organism>
<accession>A0A4U5VT93</accession>
<keyword evidence="5" id="KW-1185">Reference proteome</keyword>
<feature type="region of interest" description="Disordered" evidence="2">
    <location>
        <begin position="132"/>
        <end position="171"/>
    </location>
</feature>
<dbReference type="Gene3D" id="3.30.70.330">
    <property type="match status" value="1"/>
</dbReference>
<gene>
    <name evidence="4" type="ORF">D9C73_024647</name>
</gene>
<evidence type="ECO:0000256" key="1">
    <source>
        <dbReference type="PROSITE-ProRule" id="PRU00176"/>
    </source>
</evidence>
<evidence type="ECO:0000259" key="3">
    <source>
        <dbReference type="PROSITE" id="PS50102"/>
    </source>
</evidence>
<dbReference type="AlphaFoldDB" id="A0A4U5VT93"/>
<feature type="region of interest" description="Disordered" evidence="2">
    <location>
        <begin position="1"/>
        <end position="25"/>
    </location>
</feature>
<dbReference type="Proteomes" id="UP000298787">
    <property type="component" value="Chromosome 22"/>
</dbReference>
<dbReference type="InterPro" id="IPR012677">
    <property type="entry name" value="Nucleotide-bd_a/b_plait_sf"/>
</dbReference>
<dbReference type="Pfam" id="PF00076">
    <property type="entry name" value="RRM_1"/>
    <property type="match status" value="1"/>
</dbReference>
<dbReference type="EMBL" id="CM014099">
    <property type="protein sequence ID" value="TKS90515.1"/>
    <property type="molecule type" value="Genomic_DNA"/>
</dbReference>
<sequence>MMRRSLNPATAEARPTRSPMHLSNRGSNFVATVPIAGGSPTAPRPRRFIGKANGTAGKMNGALEHSDQPDPDAIKMFVGQIPRSWSEKELKELFEPYGAVYQINILRDRSQNPPQSKAAEFLLLSFSSLKSPPSSPLPLKSVLSKPPRLASSAPAQLRRSRNGPLASAPLCSEPEPMAMDHFYTGDSAVRFRHEARLVKVKALRWTRCEDLWYPLSTPKWVISGYPLRLQPYHLGL</sequence>
<dbReference type="GO" id="GO:0003723">
    <property type="term" value="F:RNA binding"/>
    <property type="evidence" value="ECO:0007669"/>
    <property type="project" value="UniProtKB-UniRule"/>
</dbReference>
<evidence type="ECO:0000256" key="2">
    <source>
        <dbReference type="SAM" id="MobiDB-lite"/>
    </source>
</evidence>
<reference evidence="4 5" key="1">
    <citation type="submission" date="2019-01" db="EMBL/GenBank/DDBJ databases">
        <title>Genome Assembly of Collichthys lucidus.</title>
        <authorList>
            <person name="Cai M."/>
            <person name="Xiao S."/>
        </authorList>
    </citation>
    <scope>NUCLEOTIDE SEQUENCE [LARGE SCALE GENOMIC DNA]</scope>
    <source>
        <strain evidence="4">JT15FE1705JMU</strain>
        <tissue evidence="4">Muscle</tissue>
    </source>
</reference>
<dbReference type="STRING" id="240159.A0A4U5VT93"/>
<dbReference type="SUPFAM" id="SSF54928">
    <property type="entry name" value="RNA-binding domain, RBD"/>
    <property type="match status" value="1"/>
</dbReference>
<evidence type="ECO:0000313" key="5">
    <source>
        <dbReference type="Proteomes" id="UP000298787"/>
    </source>
</evidence>